<feature type="region of interest" description="Disordered" evidence="1">
    <location>
        <begin position="91"/>
        <end position="117"/>
    </location>
</feature>
<comment type="caution">
    <text evidence="2">The sequence shown here is derived from an EMBL/GenBank/DDBJ whole genome shotgun (WGS) entry which is preliminary data.</text>
</comment>
<reference evidence="2" key="1">
    <citation type="submission" date="2019-08" db="EMBL/GenBank/DDBJ databases">
        <authorList>
            <person name="Kucharzyk K."/>
            <person name="Murdoch R.W."/>
            <person name="Higgins S."/>
            <person name="Loffler F."/>
        </authorList>
    </citation>
    <scope>NUCLEOTIDE SEQUENCE</scope>
</reference>
<dbReference type="AlphaFoldDB" id="A0A645JAB6"/>
<dbReference type="EMBL" id="VSSQ01136079">
    <property type="protein sequence ID" value="MPN60598.1"/>
    <property type="molecule type" value="Genomic_DNA"/>
</dbReference>
<feature type="compositionally biased region" description="Polar residues" evidence="1">
    <location>
        <begin position="91"/>
        <end position="100"/>
    </location>
</feature>
<sequence length="117" mass="13241">MRVALVCSLTGQPEHGALGLYRDHARRTQLNRLLHDPVHLVATGQGLYQHHLQWRLALGTTPRSEPGKPLFTADNKRRIDLDTRAIEQHQRVTVVQSQDPQRMVGNRLGQGELATIR</sequence>
<accession>A0A645JAB6</accession>
<name>A0A645JAB6_9ZZZZ</name>
<gene>
    <name evidence="2" type="ORF">SDC9_208327</name>
</gene>
<evidence type="ECO:0000313" key="2">
    <source>
        <dbReference type="EMBL" id="MPN60598.1"/>
    </source>
</evidence>
<protein>
    <submittedName>
        <fullName evidence="2">Uncharacterized protein</fullName>
    </submittedName>
</protein>
<proteinExistence type="predicted"/>
<organism evidence="2">
    <name type="scientific">bioreactor metagenome</name>
    <dbReference type="NCBI Taxonomy" id="1076179"/>
    <lineage>
        <taxon>unclassified sequences</taxon>
        <taxon>metagenomes</taxon>
        <taxon>ecological metagenomes</taxon>
    </lineage>
</organism>
<evidence type="ECO:0000256" key="1">
    <source>
        <dbReference type="SAM" id="MobiDB-lite"/>
    </source>
</evidence>